<dbReference type="InterPro" id="IPR031807">
    <property type="entry name" value="HicB-like"/>
</dbReference>
<accession>A0A551YNQ4</accession>
<organism evidence="2 3">
    <name type="scientific">Microcystis aeruginosa Ma_QC_C_20070703_M131</name>
    <dbReference type="NCBI Taxonomy" id="2486263"/>
    <lineage>
        <taxon>Bacteria</taxon>
        <taxon>Bacillati</taxon>
        <taxon>Cyanobacteriota</taxon>
        <taxon>Cyanophyceae</taxon>
        <taxon>Oscillatoriophycideae</taxon>
        <taxon>Chroococcales</taxon>
        <taxon>Microcystaceae</taxon>
        <taxon>Microcystis</taxon>
    </lineage>
</organism>
<dbReference type="PANTHER" id="PTHR34504:SF4">
    <property type="entry name" value="ANTITOXIN HICB"/>
    <property type="match status" value="1"/>
</dbReference>
<evidence type="ECO:0000259" key="1">
    <source>
        <dbReference type="Pfam" id="PF15919"/>
    </source>
</evidence>
<evidence type="ECO:0000313" key="3">
    <source>
        <dbReference type="Proteomes" id="UP000316443"/>
    </source>
</evidence>
<protein>
    <submittedName>
        <fullName evidence="2">Type II toxin-antitoxin system HicB family antitoxin</fullName>
    </submittedName>
</protein>
<gene>
    <name evidence="2" type="ORF">EWV85_00335</name>
</gene>
<dbReference type="EMBL" id="SFCA01000005">
    <property type="protein sequence ID" value="TRT62626.1"/>
    <property type="molecule type" value="Genomic_DNA"/>
</dbReference>
<evidence type="ECO:0000313" key="2">
    <source>
        <dbReference type="EMBL" id="TRT62626.1"/>
    </source>
</evidence>
<sequence length="46" mass="5246">MKFPVTLYQDEEGWYIVECPIIPGCLSQGETQEEALQNIKEAIDLC</sequence>
<dbReference type="Gene3D" id="3.30.160.250">
    <property type="match status" value="1"/>
</dbReference>
<dbReference type="PANTHER" id="PTHR34504">
    <property type="entry name" value="ANTITOXIN HICB"/>
    <property type="match status" value="1"/>
</dbReference>
<dbReference type="InterPro" id="IPR035069">
    <property type="entry name" value="TTHA1013/TTHA0281-like"/>
</dbReference>
<dbReference type="Proteomes" id="UP000316443">
    <property type="component" value="Unassembled WGS sequence"/>
</dbReference>
<dbReference type="Pfam" id="PF15919">
    <property type="entry name" value="HicB_lk_antitox"/>
    <property type="match status" value="1"/>
</dbReference>
<comment type="caution">
    <text evidence="2">The sequence shown here is derived from an EMBL/GenBank/DDBJ whole genome shotgun (WGS) entry which is preliminary data.</text>
</comment>
<dbReference type="AlphaFoldDB" id="A0A551YNQ4"/>
<reference evidence="2 3" key="1">
    <citation type="submission" date="2019-01" db="EMBL/GenBank/DDBJ databases">
        <title>Coherence of Microcystis species and biogeography revealed through population genomics.</title>
        <authorList>
            <person name="Perez-Carrascal O.M."/>
            <person name="Terrat Y."/>
            <person name="Giani A."/>
            <person name="Fortin N."/>
            <person name="Tromas N."/>
            <person name="Shapiro B.J."/>
        </authorList>
    </citation>
    <scope>NUCLEOTIDE SEQUENCE [LARGE SCALE GENOMIC DNA]</scope>
    <source>
        <strain evidence="2">Ma_QC_C_20070703_M131</strain>
    </source>
</reference>
<feature type="domain" description="HicB-like antitoxin of toxin-antitoxin system" evidence="1">
    <location>
        <begin position="3"/>
        <end position="44"/>
    </location>
</feature>
<dbReference type="SUPFAM" id="SSF143100">
    <property type="entry name" value="TTHA1013/TTHA0281-like"/>
    <property type="match status" value="1"/>
</dbReference>
<proteinExistence type="predicted"/>
<name>A0A551YNQ4_MICAE</name>
<dbReference type="InterPro" id="IPR051404">
    <property type="entry name" value="TA_system_antitoxin"/>
</dbReference>